<dbReference type="Pfam" id="PF04542">
    <property type="entry name" value="Sigma70_r2"/>
    <property type="match status" value="1"/>
</dbReference>
<accession>A0ABW3MNR9</accession>
<protein>
    <submittedName>
        <fullName evidence="2">Sigma factor</fullName>
    </submittedName>
</protein>
<evidence type="ECO:0000313" key="2">
    <source>
        <dbReference type="EMBL" id="MFD1052176.1"/>
    </source>
</evidence>
<reference evidence="3" key="1">
    <citation type="journal article" date="2019" name="Int. J. Syst. Evol. Microbiol.">
        <title>The Global Catalogue of Microorganisms (GCM) 10K type strain sequencing project: providing services to taxonomists for standard genome sequencing and annotation.</title>
        <authorList>
            <consortium name="The Broad Institute Genomics Platform"/>
            <consortium name="The Broad Institute Genome Sequencing Center for Infectious Disease"/>
            <person name="Wu L."/>
            <person name="Ma J."/>
        </authorList>
    </citation>
    <scope>NUCLEOTIDE SEQUENCE [LARGE SCALE GENOMIC DNA]</scope>
    <source>
        <strain evidence="3">JCM 31486</strain>
    </source>
</reference>
<dbReference type="Proteomes" id="UP001597045">
    <property type="component" value="Unassembled WGS sequence"/>
</dbReference>
<dbReference type="InterPro" id="IPR007627">
    <property type="entry name" value="RNA_pol_sigma70_r2"/>
</dbReference>
<feature type="domain" description="RNA polymerase sigma-70 region 2" evidence="1">
    <location>
        <begin position="6"/>
        <end position="41"/>
    </location>
</feature>
<evidence type="ECO:0000259" key="1">
    <source>
        <dbReference type="Pfam" id="PF04542"/>
    </source>
</evidence>
<organism evidence="2 3">
    <name type="scientific">Kibdelosporangium lantanae</name>
    <dbReference type="NCBI Taxonomy" id="1497396"/>
    <lineage>
        <taxon>Bacteria</taxon>
        <taxon>Bacillati</taxon>
        <taxon>Actinomycetota</taxon>
        <taxon>Actinomycetes</taxon>
        <taxon>Pseudonocardiales</taxon>
        <taxon>Pseudonocardiaceae</taxon>
        <taxon>Kibdelosporangium</taxon>
    </lineage>
</organism>
<gene>
    <name evidence="2" type="ORF">ACFQ1S_44670</name>
</gene>
<proteinExistence type="predicted"/>
<feature type="non-terminal residue" evidence="2">
    <location>
        <position position="41"/>
    </location>
</feature>
<name>A0ABW3MNR9_9PSEU</name>
<keyword evidence="3" id="KW-1185">Reference proteome</keyword>
<dbReference type="InterPro" id="IPR013325">
    <property type="entry name" value="RNA_pol_sigma_r2"/>
</dbReference>
<dbReference type="EMBL" id="JBHTIS010004193">
    <property type="protein sequence ID" value="MFD1052176.1"/>
    <property type="molecule type" value="Genomic_DNA"/>
</dbReference>
<dbReference type="SUPFAM" id="SSF88946">
    <property type="entry name" value="Sigma2 domain of RNA polymerase sigma factors"/>
    <property type="match status" value="1"/>
</dbReference>
<evidence type="ECO:0000313" key="3">
    <source>
        <dbReference type="Proteomes" id="UP001597045"/>
    </source>
</evidence>
<comment type="caution">
    <text evidence="2">The sequence shown here is derived from an EMBL/GenBank/DDBJ whole genome shotgun (WGS) entry which is preliminary data.</text>
</comment>
<sequence length="41" mass="4731">MSVTDLYRRERPGLLRLAVLLVGDAALAEDLVQETYLRAWR</sequence>
<dbReference type="Gene3D" id="1.10.1740.10">
    <property type="match status" value="1"/>
</dbReference>